<feature type="domain" description="HTH lacI-type" evidence="1">
    <location>
        <begin position="3"/>
        <end position="42"/>
    </location>
</feature>
<dbReference type="Gene3D" id="1.10.260.40">
    <property type="entry name" value="lambda repressor-like DNA-binding domains"/>
    <property type="match status" value="1"/>
</dbReference>
<evidence type="ECO:0000313" key="3">
    <source>
        <dbReference type="Proteomes" id="UP001288944"/>
    </source>
</evidence>
<dbReference type="EMBL" id="WNUR01001294">
    <property type="protein sequence ID" value="MDZ7543536.1"/>
    <property type="molecule type" value="Genomic_DNA"/>
</dbReference>
<evidence type="ECO:0000259" key="1">
    <source>
        <dbReference type="PROSITE" id="PS50932"/>
    </source>
</evidence>
<dbReference type="Pfam" id="PF00356">
    <property type="entry name" value="LacI"/>
    <property type="match status" value="1"/>
</dbReference>
<dbReference type="CDD" id="cd01392">
    <property type="entry name" value="HTH_LacI"/>
    <property type="match status" value="1"/>
</dbReference>
<dbReference type="SMART" id="SM00354">
    <property type="entry name" value="HTH_LACI"/>
    <property type="match status" value="1"/>
</dbReference>
<evidence type="ECO:0000313" key="2">
    <source>
        <dbReference type="EMBL" id="MDZ7543536.1"/>
    </source>
</evidence>
<dbReference type="InterPro" id="IPR000843">
    <property type="entry name" value="HTH_LacI"/>
</dbReference>
<keyword evidence="2" id="KW-0238">DNA-binding</keyword>
<dbReference type="AlphaFoldDB" id="A0AAW9KDE4"/>
<dbReference type="PROSITE" id="PS50932">
    <property type="entry name" value="HTH_LACI_2"/>
    <property type="match status" value="1"/>
</dbReference>
<accession>A0AAW9KDE4</accession>
<gene>
    <name evidence="2" type="ORF">GNF83_20680</name>
</gene>
<dbReference type="GO" id="GO:0003677">
    <property type="term" value="F:DNA binding"/>
    <property type="evidence" value="ECO:0007669"/>
    <property type="project" value="UniProtKB-KW"/>
</dbReference>
<name>A0AAW9KDE4_CLOPF</name>
<reference evidence="2" key="1">
    <citation type="submission" date="2019-11" db="EMBL/GenBank/DDBJ databases">
        <title>Characterization of Clostridium perfringens isolates from swine manure treated agricultural soils.</title>
        <authorList>
            <person name="Wushke S.T."/>
        </authorList>
    </citation>
    <scope>NUCLEOTIDE SEQUENCE</scope>
    <source>
        <strain evidence="2">X62</strain>
    </source>
</reference>
<comment type="caution">
    <text evidence="2">The sequence shown here is derived from an EMBL/GenBank/DDBJ whole genome shotgun (WGS) entry which is preliminary data.</text>
</comment>
<feature type="non-terminal residue" evidence="2">
    <location>
        <position position="42"/>
    </location>
</feature>
<dbReference type="Proteomes" id="UP001288944">
    <property type="component" value="Unassembled WGS sequence"/>
</dbReference>
<protein>
    <submittedName>
        <fullName evidence="2">LacI family DNA-binding transcriptional regulator</fullName>
    </submittedName>
</protein>
<organism evidence="2 3">
    <name type="scientific">Clostridium perfringens</name>
    <dbReference type="NCBI Taxonomy" id="1502"/>
    <lineage>
        <taxon>Bacteria</taxon>
        <taxon>Bacillati</taxon>
        <taxon>Bacillota</taxon>
        <taxon>Clostridia</taxon>
        <taxon>Eubacteriales</taxon>
        <taxon>Clostridiaceae</taxon>
        <taxon>Clostridium</taxon>
    </lineage>
</organism>
<dbReference type="PRINTS" id="PR00036">
    <property type="entry name" value="HTHLACI"/>
</dbReference>
<dbReference type="GO" id="GO:0006355">
    <property type="term" value="P:regulation of DNA-templated transcription"/>
    <property type="evidence" value="ECO:0007669"/>
    <property type="project" value="InterPro"/>
</dbReference>
<dbReference type="InterPro" id="IPR010982">
    <property type="entry name" value="Lambda_DNA-bd_dom_sf"/>
</dbReference>
<dbReference type="PROSITE" id="PS00356">
    <property type="entry name" value="HTH_LACI_1"/>
    <property type="match status" value="1"/>
</dbReference>
<dbReference type="SUPFAM" id="SSF47413">
    <property type="entry name" value="lambda repressor-like DNA-binding domains"/>
    <property type="match status" value="1"/>
</dbReference>
<proteinExistence type="predicted"/>
<sequence>MAVTIVDVAQQAGVSPSTVSRVISNDVRISQKTVRKVRKVME</sequence>